<protein>
    <submittedName>
        <fullName evidence="2">Carboxymuconolactone decarboxylase family protein</fullName>
    </submittedName>
</protein>
<dbReference type="PANTHER" id="PTHR35446">
    <property type="entry name" value="SI:CH211-175M2.5"/>
    <property type="match status" value="1"/>
</dbReference>
<feature type="domain" description="Carboxymuconolactone decarboxylase-like" evidence="1">
    <location>
        <begin position="44"/>
        <end position="110"/>
    </location>
</feature>
<name>A0ABT6YBD8_9BACT</name>
<dbReference type="EMBL" id="JASHIF010000014">
    <property type="protein sequence ID" value="MDI9860902.1"/>
    <property type="molecule type" value="Genomic_DNA"/>
</dbReference>
<dbReference type="Proteomes" id="UP001236507">
    <property type="component" value="Unassembled WGS sequence"/>
</dbReference>
<organism evidence="2 3">
    <name type="scientific">Flectobacillus roseus</name>
    <dbReference type="NCBI Taxonomy" id="502259"/>
    <lineage>
        <taxon>Bacteria</taxon>
        <taxon>Pseudomonadati</taxon>
        <taxon>Bacteroidota</taxon>
        <taxon>Cytophagia</taxon>
        <taxon>Cytophagales</taxon>
        <taxon>Flectobacillaceae</taxon>
        <taxon>Flectobacillus</taxon>
    </lineage>
</organism>
<keyword evidence="3" id="KW-1185">Reference proteome</keyword>
<dbReference type="RefSeq" id="WP_283345473.1">
    <property type="nucleotide sequence ID" value="NZ_JASHIF010000014.1"/>
</dbReference>
<gene>
    <name evidence="2" type="ORF">QM524_16920</name>
</gene>
<dbReference type="Pfam" id="PF02627">
    <property type="entry name" value="CMD"/>
    <property type="match status" value="1"/>
</dbReference>
<dbReference type="NCBIfam" id="TIGR00778">
    <property type="entry name" value="ahpD_dom"/>
    <property type="match status" value="1"/>
</dbReference>
<accession>A0ABT6YBD8</accession>
<proteinExistence type="predicted"/>
<dbReference type="SUPFAM" id="SSF69118">
    <property type="entry name" value="AhpD-like"/>
    <property type="match status" value="1"/>
</dbReference>
<dbReference type="PANTHER" id="PTHR35446:SF3">
    <property type="entry name" value="CMD DOMAIN-CONTAINING PROTEIN"/>
    <property type="match status" value="1"/>
</dbReference>
<dbReference type="InterPro" id="IPR004675">
    <property type="entry name" value="AhpD_core"/>
</dbReference>
<dbReference type="InterPro" id="IPR003779">
    <property type="entry name" value="CMD-like"/>
</dbReference>
<comment type="caution">
    <text evidence="2">The sequence shown here is derived from an EMBL/GenBank/DDBJ whole genome shotgun (WGS) entry which is preliminary data.</text>
</comment>
<evidence type="ECO:0000313" key="2">
    <source>
        <dbReference type="EMBL" id="MDI9860902.1"/>
    </source>
</evidence>
<evidence type="ECO:0000313" key="3">
    <source>
        <dbReference type="Proteomes" id="UP001236507"/>
    </source>
</evidence>
<sequence length="180" mass="19452">MKTIQVPATEALSTLSQSILAQVQKKMGKVPNLYATIGYSGQALKGMLDFEATLSQDSSFTGKEKEAVNLIVSQVNNCDYCLSAHTMLAQLKGFSKEDTLAIRKGIVSDSKLNAIISLAASIANNKGTASEEALEQFFEVGYDEKALIELIGLATLRTFTNYVYANTKIPVDFPTIESIA</sequence>
<evidence type="ECO:0000259" key="1">
    <source>
        <dbReference type="Pfam" id="PF02627"/>
    </source>
</evidence>
<dbReference type="Gene3D" id="1.20.1290.10">
    <property type="entry name" value="AhpD-like"/>
    <property type="match status" value="1"/>
</dbReference>
<reference evidence="2 3" key="1">
    <citation type="submission" date="2023-05" db="EMBL/GenBank/DDBJ databases">
        <title>Novel species of genus Flectobacillus isolated from stream in China.</title>
        <authorList>
            <person name="Lu H."/>
        </authorList>
    </citation>
    <scope>NUCLEOTIDE SEQUENCE [LARGE SCALE GENOMIC DNA]</scope>
    <source>
        <strain evidence="2 3">KCTC 42575</strain>
    </source>
</reference>
<dbReference type="InterPro" id="IPR029032">
    <property type="entry name" value="AhpD-like"/>
</dbReference>